<dbReference type="EMBL" id="MN739922">
    <property type="protein sequence ID" value="QHT77877.1"/>
    <property type="molecule type" value="Genomic_DNA"/>
</dbReference>
<proteinExistence type="predicted"/>
<sequence length="407" mass="48875">MSQTALETNEYYIDTENYSQPVIKTKTYSKNGIDYKILNYDKNILCNDDMNSKLYRSIVVSSPDNKILTFSPSKSIDFDKFKEKYTELNDNIFVNEIIEGTMINLFYDNRTNEWDIATRGAVGGSYFYYRNQYEEDPDKTKKQPSFYQMFLDGLRCVEGQKLNELSLLEYLPKTYSYSFVLQHPDNHIVLKITEPKVYLVAVYEITAKNTVKYIKPTEYESWRIFQIINGVIHFPTSYMFKTYEDIVNEFTSIQTDYNKLGVMLTNMENGERSAIKNPTYDSIKTLRGNNPNLQYQYLCLRRMGKVKDFLYYFPQYKHVFFNFRQEYNDFISNVHTSYVTYYVQKQNVKISKKYFTHIYKIHHELYLPSLQTDEPMIIRIRVIKDYFEKMEPRELIYHLHYDRRMNQ</sequence>
<organism evidence="1">
    <name type="scientific">viral metagenome</name>
    <dbReference type="NCBI Taxonomy" id="1070528"/>
    <lineage>
        <taxon>unclassified sequences</taxon>
        <taxon>metagenomes</taxon>
        <taxon>organismal metagenomes</taxon>
    </lineage>
</organism>
<reference evidence="1" key="1">
    <citation type="journal article" date="2020" name="Nature">
        <title>Giant virus diversity and host interactions through global metagenomics.</title>
        <authorList>
            <person name="Schulz F."/>
            <person name="Roux S."/>
            <person name="Paez-Espino D."/>
            <person name="Jungbluth S."/>
            <person name="Walsh D.A."/>
            <person name="Denef V.J."/>
            <person name="McMahon K.D."/>
            <person name="Konstantinidis K.T."/>
            <person name="Eloe-Fadrosh E.A."/>
            <person name="Kyrpides N.C."/>
            <person name="Woyke T."/>
        </authorList>
    </citation>
    <scope>NUCLEOTIDE SEQUENCE</scope>
    <source>
        <strain evidence="1">GVMAG-M-3300023179-90</strain>
    </source>
</reference>
<evidence type="ECO:0000313" key="1">
    <source>
        <dbReference type="EMBL" id="QHT77877.1"/>
    </source>
</evidence>
<accession>A0A6C0HBX5</accession>
<dbReference type="AlphaFoldDB" id="A0A6C0HBX5"/>
<name>A0A6C0HBX5_9ZZZZ</name>
<protein>
    <submittedName>
        <fullName evidence="1">Uncharacterized protein</fullName>
    </submittedName>
</protein>